<evidence type="ECO:0000313" key="3">
    <source>
        <dbReference type="EMBL" id="CAE6355148.1"/>
    </source>
</evidence>
<feature type="region of interest" description="Disordered" evidence="1">
    <location>
        <begin position="112"/>
        <end position="131"/>
    </location>
</feature>
<feature type="compositionally biased region" description="Polar residues" evidence="1">
    <location>
        <begin position="209"/>
        <end position="219"/>
    </location>
</feature>
<comment type="caution">
    <text evidence="3">The sequence shown here is derived from an EMBL/GenBank/DDBJ whole genome shotgun (WGS) entry which is preliminary data.</text>
</comment>
<evidence type="ECO:0000256" key="2">
    <source>
        <dbReference type="SAM" id="SignalP"/>
    </source>
</evidence>
<evidence type="ECO:0000313" key="4">
    <source>
        <dbReference type="Proteomes" id="UP000663840"/>
    </source>
</evidence>
<protein>
    <submittedName>
        <fullName evidence="3">Uncharacterized protein</fullName>
    </submittedName>
</protein>
<reference evidence="3" key="1">
    <citation type="submission" date="2021-01" db="EMBL/GenBank/DDBJ databases">
        <authorList>
            <person name="Kaushik A."/>
        </authorList>
    </citation>
    <scope>NUCLEOTIDE SEQUENCE</scope>
    <source>
        <strain evidence="3">AG1-1A</strain>
    </source>
</reference>
<feature type="region of interest" description="Disordered" evidence="1">
    <location>
        <begin position="50"/>
        <end position="73"/>
    </location>
</feature>
<gene>
    <name evidence="3" type="ORF">RDB_LOCUS10405</name>
</gene>
<keyword evidence="2" id="KW-0732">Signal</keyword>
<name>A0A8H2WCU5_9AGAM</name>
<feature type="region of interest" description="Disordered" evidence="1">
    <location>
        <begin position="187"/>
        <end position="219"/>
    </location>
</feature>
<feature type="signal peptide" evidence="2">
    <location>
        <begin position="1"/>
        <end position="17"/>
    </location>
</feature>
<feature type="chain" id="PRO_5034534131" evidence="2">
    <location>
        <begin position="18"/>
        <end position="327"/>
    </location>
</feature>
<feature type="compositionally biased region" description="Polar residues" evidence="1">
    <location>
        <begin position="50"/>
        <end position="67"/>
    </location>
</feature>
<sequence length="327" mass="34157">MLFSTALLAASAALAFASPLEPRAAPDNTVLIESASNYCLIMPRHAHTNIGDSESEGQMQSYCSTSAHSHDSQGYLPDDFWRKVTYKKGKGKGDWVQLTGCIKKGFSQLNDNDGGGQYDSSGGDGGAGNPRGSKCKNYNHYVEIVEPDVGPMLLSAVALLACSALGFASPLQRRAAPDNTVLIRSESDSGATVGESETPGGMQAFCSPSAYTDPSQGQLPGNFWRSVTLERGSGGSGQQYVQLTGCINLSSQLNPSDGGGQYDSSGGDGGRGNPEGSVCEGYNHYVELLEPGSGRACIRCCQDTNDCPLSMDTSGCPAVIPGNYDGC</sequence>
<proteinExistence type="predicted"/>
<dbReference type="Proteomes" id="UP000663840">
    <property type="component" value="Unassembled WGS sequence"/>
</dbReference>
<accession>A0A8H2WCU5</accession>
<organism evidence="3 4">
    <name type="scientific">Rhizoctonia solani</name>
    <dbReference type="NCBI Taxonomy" id="456999"/>
    <lineage>
        <taxon>Eukaryota</taxon>
        <taxon>Fungi</taxon>
        <taxon>Dikarya</taxon>
        <taxon>Basidiomycota</taxon>
        <taxon>Agaricomycotina</taxon>
        <taxon>Agaricomycetes</taxon>
        <taxon>Cantharellales</taxon>
        <taxon>Ceratobasidiaceae</taxon>
        <taxon>Rhizoctonia</taxon>
    </lineage>
</organism>
<dbReference type="AlphaFoldDB" id="A0A8H2WCU5"/>
<evidence type="ECO:0000256" key="1">
    <source>
        <dbReference type="SAM" id="MobiDB-lite"/>
    </source>
</evidence>
<feature type="compositionally biased region" description="Gly residues" evidence="1">
    <location>
        <begin position="113"/>
        <end position="129"/>
    </location>
</feature>
<dbReference type="EMBL" id="CAJMWR010000198">
    <property type="protein sequence ID" value="CAE6355148.1"/>
    <property type="molecule type" value="Genomic_DNA"/>
</dbReference>